<feature type="compositionally biased region" description="Basic and acidic residues" evidence="10">
    <location>
        <begin position="180"/>
        <end position="190"/>
    </location>
</feature>
<dbReference type="GO" id="GO:0031992">
    <property type="term" value="F:energy transducer activity"/>
    <property type="evidence" value="ECO:0007669"/>
    <property type="project" value="InterPro"/>
</dbReference>
<reference evidence="13" key="1">
    <citation type="submission" date="2017-05" db="EMBL/GenBank/DDBJ databases">
        <authorList>
            <person name="Varghese N."/>
            <person name="Submissions S."/>
        </authorList>
    </citation>
    <scope>NUCLEOTIDE SEQUENCE</scope>
    <source>
        <strain evidence="13">DSM 18763</strain>
    </source>
</reference>
<keyword evidence="9 11" id="KW-0472">Membrane</keyword>
<dbReference type="GO" id="GO:0015031">
    <property type="term" value="P:protein transport"/>
    <property type="evidence" value="ECO:0007669"/>
    <property type="project" value="UniProtKB-KW"/>
</dbReference>
<dbReference type="GO" id="GO:0015891">
    <property type="term" value="P:siderophore transport"/>
    <property type="evidence" value="ECO:0007669"/>
    <property type="project" value="InterPro"/>
</dbReference>
<feature type="compositionally biased region" description="Basic and acidic residues" evidence="10">
    <location>
        <begin position="72"/>
        <end position="107"/>
    </location>
</feature>
<organism evidence="13 14">
    <name type="scientific">Venenivibrio stagnispumantis</name>
    <dbReference type="NCBI Taxonomy" id="407998"/>
    <lineage>
        <taxon>Bacteria</taxon>
        <taxon>Pseudomonadati</taxon>
        <taxon>Aquificota</taxon>
        <taxon>Aquificia</taxon>
        <taxon>Aquificales</taxon>
        <taxon>Hydrogenothermaceae</taxon>
        <taxon>Venenivibrio</taxon>
    </lineage>
</organism>
<keyword evidence="8 11" id="KW-1133">Transmembrane helix</keyword>
<dbReference type="InterPro" id="IPR037682">
    <property type="entry name" value="TonB_C"/>
</dbReference>
<dbReference type="Pfam" id="PF03544">
    <property type="entry name" value="TonB_C"/>
    <property type="match status" value="1"/>
</dbReference>
<evidence type="ECO:0000259" key="12">
    <source>
        <dbReference type="PROSITE" id="PS52015"/>
    </source>
</evidence>
<feature type="domain" description="TonB C-terminal" evidence="12">
    <location>
        <begin position="203"/>
        <end position="293"/>
    </location>
</feature>
<dbReference type="GO" id="GO:0055085">
    <property type="term" value="P:transmembrane transport"/>
    <property type="evidence" value="ECO:0007669"/>
    <property type="project" value="InterPro"/>
</dbReference>
<feature type="compositionally biased region" description="Basic and acidic residues" evidence="10">
    <location>
        <begin position="54"/>
        <end position="64"/>
    </location>
</feature>
<keyword evidence="7" id="KW-0653">Protein transport</keyword>
<keyword evidence="14" id="KW-1185">Reference proteome</keyword>
<dbReference type="PANTHER" id="PTHR33446">
    <property type="entry name" value="PROTEIN TONB-RELATED"/>
    <property type="match status" value="1"/>
</dbReference>
<comment type="subcellular location">
    <subcellularLocation>
        <location evidence="1">Cell inner membrane</location>
        <topology evidence="1">Single-pass membrane protein</topology>
        <orientation evidence="1">Periplasmic side</orientation>
    </subcellularLocation>
</comment>
<evidence type="ECO:0000256" key="8">
    <source>
        <dbReference type="ARBA" id="ARBA00022989"/>
    </source>
</evidence>
<feature type="region of interest" description="Disordered" evidence="10">
    <location>
        <begin position="54"/>
        <end position="190"/>
    </location>
</feature>
<evidence type="ECO:0000256" key="2">
    <source>
        <dbReference type="ARBA" id="ARBA00006555"/>
    </source>
</evidence>
<protein>
    <submittedName>
        <fullName evidence="13">Outer membrane transport energization protein TonB</fullName>
    </submittedName>
</protein>
<evidence type="ECO:0000256" key="7">
    <source>
        <dbReference type="ARBA" id="ARBA00022927"/>
    </source>
</evidence>
<dbReference type="PRINTS" id="PR01374">
    <property type="entry name" value="TONBPROTEIN"/>
</dbReference>
<keyword evidence="5" id="KW-0997">Cell inner membrane</keyword>
<feature type="compositionally biased region" description="Basic and acidic residues" evidence="10">
    <location>
        <begin position="152"/>
        <end position="166"/>
    </location>
</feature>
<sequence length="293" mass="33793">MKDFITKNLFGISFAISIFIHILLFVSLYFLSVKPEKPQEEKVITVSIEEALKSEKPRLPKIEKPIPSLPQEEIKKPKPPEEPKPEKKPEIKQETKPEEEQKPKPEQPKPQIKLEQSITTNKQTKPEEEQKPKPEQSKPQIEPEQSITTNQETKKEEKIVSPKQETKPTQQQPQQPIDITKGKTDKFETLPKKEEDIDGYLKELIRYLNEVARERDLYPPLAKRLKIEGEVVVRVTINEDGTIDENSIKIVEGSGYNVLDKGAIEILKKLSPYKKPPKKITVEIPIVFQIINM</sequence>
<feature type="compositionally biased region" description="Low complexity" evidence="10">
    <location>
        <begin position="167"/>
        <end position="176"/>
    </location>
</feature>
<dbReference type="SUPFAM" id="SSF74653">
    <property type="entry name" value="TolA/TonB C-terminal domain"/>
    <property type="match status" value="1"/>
</dbReference>
<dbReference type="PANTHER" id="PTHR33446:SF2">
    <property type="entry name" value="PROTEIN TONB"/>
    <property type="match status" value="1"/>
</dbReference>
<comment type="similarity">
    <text evidence="2">Belongs to the TonB family.</text>
</comment>
<dbReference type="PROSITE" id="PS52015">
    <property type="entry name" value="TONB_CTD"/>
    <property type="match status" value="1"/>
</dbReference>
<dbReference type="NCBIfam" id="TIGR01352">
    <property type="entry name" value="tonB_Cterm"/>
    <property type="match status" value="1"/>
</dbReference>
<evidence type="ECO:0000256" key="5">
    <source>
        <dbReference type="ARBA" id="ARBA00022519"/>
    </source>
</evidence>
<dbReference type="AlphaFoldDB" id="A0AA45WM11"/>
<feature type="compositionally biased region" description="Basic and acidic residues" evidence="10">
    <location>
        <begin position="124"/>
        <end position="136"/>
    </location>
</feature>
<dbReference type="GO" id="GO:0030288">
    <property type="term" value="C:outer membrane-bounded periplasmic space"/>
    <property type="evidence" value="ECO:0007669"/>
    <property type="project" value="InterPro"/>
</dbReference>
<evidence type="ECO:0000256" key="10">
    <source>
        <dbReference type="SAM" id="MobiDB-lite"/>
    </source>
</evidence>
<keyword evidence="6 11" id="KW-0812">Transmembrane</keyword>
<keyword evidence="3" id="KW-0813">Transport</keyword>
<dbReference type="GO" id="GO:0098797">
    <property type="term" value="C:plasma membrane protein complex"/>
    <property type="evidence" value="ECO:0007669"/>
    <property type="project" value="TreeGrafter"/>
</dbReference>
<evidence type="ECO:0000256" key="3">
    <source>
        <dbReference type="ARBA" id="ARBA00022448"/>
    </source>
</evidence>
<name>A0AA45WM11_9AQUI</name>
<dbReference type="InterPro" id="IPR006260">
    <property type="entry name" value="TonB/TolA_C"/>
</dbReference>
<feature type="transmembrane region" description="Helical" evidence="11">
    <location>
        <begin position="9"/>
        <end position="31"/>
    </location>
</feature>
<dbReference type="InterPro" id="IPR003538">
    <property type="entry name" value="TonB"/>
</dbReference>
<evidence type="ECO:0000256" key="11">
    <source>
        <dbReference type="SAM" id="Phobius"/>
    </source>
</evidence>
<comment type="caution">
    <text evidence="13">The sequence shown here is derived from an EMBL/GenBank/DDBJ whole genome shotgun (WGS) entry which is preliminary data.</text>
</comment>
<dbReference type="Proteomes" id="UP001157947">
    <property type="component" value="Unassembled WGS sequence"/>
</dbReference>
<accession>A0AA45WM11</accession>
<proteinExistence type="inferred from homology"/>
<evidence type="ECO:0000256" key="4">
    <source>
        <dbReference type="ARBA" id="ARBA00022475"/>
    </source>
</evidence>
<evidence type="ECO:0000256" key="9">
    <source>
        <dbReference type="ARBA" id="ARBA00023136"/>
    </source>
</evidence>
<evidence type="ECO:0000256" key="6">
    <source>
        <dbReference type="ARBA" id="ARBA00022692"/>
    </source>
</evidence>
<gene>
    <name evidence="13" type="ORF">SAMN06264868_11044</name>
</gene>
<evidence type="ECO:0000313" key="14">
    <source>
        <dbReference type="Proteomes" id="UP001157947"/>
    </source>
</evidence>
<dbReference type="EMBL" id="FXTX01000010">
    <property type="protein sequence ID" value="SMP13093.1"/>
    <property type="molecule type" value="Genomic_DNA"/>
</dbReference>
<evidence type="ECO:0000313" key="13">
    <source>
        <dbReference type="EMBL" id="SMP13093.1"/>
    </source>
</evidence>
<dbReference type="RefSeq" id="WP_265133838.1">
    <property type="nucleotide sequence ID" value="NZ_FXTX01000010.1"/>
</dbReference>
<dbReference type="InterPro" id="IPR051045">
    <property type="entry name" value="TonB-dependent_transducer"/>
</dbReference>
<dbReference type="Gene3D" id="3.30.1150.10">
    <property type="match status" value="1"/>
</dbReference>
<keyword evidence="4" id="KW-1003">Cell membrane</keyword>
<evidence type="ECO:0000256" key="1">
    <source>
        <dbReference type="ARBA" id="ARBA00004383"/>
    </source>
</evidence>